<sequence length="87" mass="9872">MRKGSRLEASQSQAQVAEELNIISRIVPELKTVLLQKRNRHPRRLLITYNMPSCCATCLAVKKNGIVSVLDNFSFRYHNVDVGFIAL</sequence>
<name>A0A8X6KUV5_TRICU</name>
<dbReference type="AlphaFoldDB" id="A0A8X6KUV5"/>
<gene>
    <name evidence="1" type="ORF">TNCT_261151</name>
</gene>
<keyword evidence="2" id="KW-1185">Reference proteome</keyword>
<proteinExistence type="predicted"/>
<comment type="caution">
    <text evidence="1">The sequence shown here is derived from an EMBL/GenBank/DDBJ whole genome shotgun (WGS) entry which is preliminary data.</text>
</comment>
<reference evidence="1" key="1">
    <citation type="submission" date="2020-07" db="EMBL/GenBank/DDBJ databases">
        <title>Multicomponent nature underlies the extraordinary mechanical properties of spider dragline silk.</title>
        <authorList>
            <person name="Kono N."/>
            <person name="Nakamura H."/>
            <person name="Mori M."/>
            <person name="Yoshida Y."/>
            <person name="Ohtoshi R."/>
            <person name="Malay A.D."/>
            <person name="Moran D.A.P."/>
            <person name="Tomita M."/>
            <person name="Numata K."/>
            <person name="Arakawa K."/>
        </authorList>
    </citation>
    <scope>NUCLEOTIDE SEQUENCE</scope>
</reference>
<evidence type="ECO:0000313" key="1">
    <source>
        <dbReference type="EMBL" id="GFQ87425.1"/>
    </source>
</evidence>
<protein>
    <submittedName>
        <fullName evidence="1">Uncharacterized protein</fullName>
    </submittedName>
</protein>
<dbReference type="EMBL" id="BMAO01003392">
    <property type="protein sequence ID" value="GFQ87425.1"/>
    <property type="molecule type" value="Genomic_DNA"/>
</dbReference>
<evidence type="ECO:0000313" key="2">
    <source>
        <dbReference type="Proteomes" id="UP000887116"/>
    </source>
</evidence>
<dbReference type="Proteomes" id="UP000887116">
    <property type="component" value="Unassembled WGS sequence"/>
</dbReference>
<accession>A0A8X6KUV5</accession>
<organism evidence="1 2">
    <name type="scientific">Trichonephila clavata</name>
    <name type="common">Joro spider</name>
    <name type="synonym">Nephila clavata</name>
    <dbReference type="NCBI Taxonomy" id="2740835"/>
    <lineage>
        <taxon>Eukaryota</taxon>
        <taxon>Metazoa</taxon>
        <taxon>Ecdysozoa</taxon>
        <taxon>Arthropoda</taxon>
        <taxon>Chelicerata</taxon>
        <taxon>Arachnida</taxon>
        <taxon>Araneae</taxon>
        <taxon>Araneomorphae</taxon>
        <taxon>Entelegynae</taxon>
        <taxon>Araneoidea</taxon>
        <taxon>Nephilidae</taxon>
        <taxon>Trichonephila</taxon>
    </lineage>
</organism>